<evidence type="ECO:0000313" key="3">
    <source>
        <dbReference type="Proteomes" id="UP001552299"/>
    </source>
</evidence>
<feature type="compositionally biased region" description="Basic and acidic residues" evidence="1">
    <location>
        <begin position="223"/>
        <end position="234"/>
    </location>
</feature>
<protein>
    <submittedName>
        <fullName evidence="2">Uncharacterized protein</fullName>
    </submittedName>
</protein>
<accession>A0ABD0URQ2</accession>
<organism evidence="2 3">
    <name type="scientific">Dendrobium thyrsiflorum</name>
    <name type="common">Pinecone-like raceme dendrobium</name>
    <name type="synonym">Orchid</name>
    <dbReference type="NCBI Taxonomy" id="117978"/>
    <lineage>
        <taxon>Eukaryota</taxon>
        <taxon>Viridiplantae</taxon>
        <taxon>Streptophyta</taxon>
        <taxon>Embryophyta</taxon>
        <taxon>Tracheophyta</taxon>
        <taxon>Spermatophyta</taxon>
        <taxon>Magnoliopsida</taxon>
        <taxon>Liliopsida</taxon>
        <taxon>Asparagales</taxon>
        <taxon>Orchidaceae</taxon>
        <taxon>Epidendroideae</taxon>
        <taxon>Malaxideae</taxon>
        <taxon>Dendrobiinae</taxon>
        <taxon>Dendrobium</taxon>
    </lineage>
</organism>
<feature type="region of interest" description="Disordered" evidence="1">
    <location>
        <begin position="175"/>
        <end position="235"/>
    </location>
</feature>
<sequence>MGKVYTSTVQNDCITKISVHSKLFTIDSEVHFGRNSRVMATLSLMDDRLLGLIRYDEVTKKFFCLQKIPLRRELGFNPNDNLFHRTSWHVGVPGQHCSLLVALAESFARFFMLDTQSQSKENMKESEEGERVHSCLGLAIKPESRSGSATHKTRGVEVLWMTLFAVLEDSFCKKEVSQRNPRRRRDGEGGRPRRLDGGNGVTGRGDGEGAGPTVMDGFGAGGKRREGGAEDKKNNYAQTLPARMVGEWMMDPIKIPWFCRPGPSWSLVYLVRGGSRPNLTEGSLSAAMGCFVQGYLVDLGGFDVTKERIGSGHNRYIVVPFGGRTTRFRGPQVITIYPTVSFSGKIADNYN</sequence>
<evidence type="ECO:0000313" key="2">
    <source>
        <dbReference type="EMBL" id="KAL0912987.1"/>
    </source>
</evidence>
<feature type="compositionally biased region" description="Basic and acidic residues" evidence="1">
    <location>
        <begin position="185"/>
        <end position="196"/>
    </location>
</feature>
<reference evidence="2 3" key="1">
    <citation type="journal article" date="2024" name="Plant Biotechnol. J.">
        <title>Dendrobium thyrsiflorum genome and its molecular insights into genes involved in important horticultural traits.</title>
        <authorList>
            <person name="Chen B."/>
            <person name="Wang J.Y."/>
            <person name="Zheng P.J."/>
            <person name="Li K.L."/>
            <person name="Liang Y.M."/>
            <person name="Chen X.F."/>
            <person name="Zhang C."/>
            <person name="Zhao X."/>
            <person name="He X."/>
            <person name="Zhang G.Q."/>
            <person name="Liu Z.J."/>
            <person name="Xu Q."/>
        </authorList>
    </citation>
    <scope>NUCLEOTIDE SEQUENCE [LARGE SCALE GENOMIC DNA]</scope>
    <source>
        <strain evidence="2">GZMU011</strain>
    </source>
</reference>
<keyword evidence="3" id="KW-1185">Reference proteome</keyword>
<proteinExistence type="predicted"/>
<evidence type="ECO:0000256" key="1">
    <source>
        <dbReference type="SAM" id="MobiDB-lite"/>
    </source>
</evidence>
<feature type="compositionally biased region" description="Gly residues" evidence="1">
    <location>
        <begin position="197"/>
        <end position="210"/>
    </location>
</feature>
<gene>
    <name evidence="2" type="ORF">M5K25_016413</name>
</gene>
<comment type="caution">
    <text evidence="2">The sequence shown here is derived from an EMBL/GenBank/DDBJ whole genome shotgun (WGS) entry which is preliminary data.</text>
</comment>
<dbReference type="Proteomes" id="UP001552299">
    <property type="component" value="Unassembled WGS sequence"/>
</dbReference>
<name>A0ABD0URQ2_DENTH</name>
<dbReference type="AlphaFoldDB" id="A0ABD0URQ2"/>
<dbReference type="EMBL" id="JANQDX010000013">
    <property type="protein sequence ID" value="KAL0912987.1"/>
    <property type="molecule type" value="Genomic_DNA"/>
</dbReference>